<protein>
    <submittedName>
        <fullName evidence="1">Uncharacterized protein</fullName>
    </submittedName>
</protein>
<gene>
    <name evidence="1" type="ORF">SDC9_201156</name>
</gene>
<accession>A0A645IRN9</accession>
<dbReference type="EMBL" id="VSSQ01120652">
    <property type="protein sequence ID" value="MPN53492.1"/>
    <property type="molecule type" value="Genomic_DNA"/>
</dbReference>
<dbReference type="AlphaFoldDB" id="A0A645IRN9"/>
<proteinExistence type="predicted"/>
<name>A0A645IRN9_9ZZZZ</name>
<evidence type="ECO:0000313" key="1">
    <source>
        <dbReference type="EMBL" id="MPN53492.1"/>
    </source>
</evidence>
<comment type="caution">
    <text evidence="1">The sequence shown here is derived from an EMBL/GenBank/DDBJ whole genome shotgun (WGS) entry which is preliminary data.</text>
</comment>
<reference evidence="1" key="1">
    <citation type="submission" date="2019-08" db="EMBL/GenBank/DDBJ databases">
        <authorList>
            <person name="Kucharzyk K."/>
            <person name="Murdoch R.W."/>
            <person name="Higgins S."/>
            <person name="Loffler F."/>
        </authorList>
    </citation>
    <scope>NUCLEOTIDE SEQUENCE</scope>
</reference>
<sequence length="133" mass="14297">MATVFVGSPLARRTVVVQIQHGGHRIHPQPINVINLQPEAGGREKKAHYLRPPIVKNPCPPSRVFPLFRVGIFVAAGSVELIQPLLILAEMGGNPVQDHGNAILVHMVYKPHKVLGRSIPGGGREIPGALIAP</sequence>
<organism evidence="1">
    <name type="scientific">bioreactor metagenome</name>
    <dbReference type="NCBI Taxonomy" id="1076179"/>
    <lineage>
        <taxon>unclassified sequences</taxon>
        <taxon>metagenomes</taxon>
        <taxon>ecological metagenomes</taxon>
    </lineage>
</organism>